<dbReference type="STRING" id="40998.A0A2P7Z2R8"/>
<comment type="caution">
    <text evidence="6">The sequence shown here is derived from an EMBL/GenBank/DDBJ whole genome shotgun (WGS) entry which is preliminary data.</text>
</comment>
<feature type="compositionally biased region" description="Low complexity" evidence="5">
    <location>
        <begin position="265"/>
        <end position="276"/>
    </location>
</feature>
<accession>A0A2P7Z2R8</accession>
<dbReference type="PANTHER" id="PTHR11227">
    <property type="entry name" value="WD-REPEAT PROTEIN INTERACTING WITH PHOSPHOINOSIDES WIPI -RELATED"/>
    <property type="match status" value="1"/>
</dbReference>
<evidence type="ECO:0000256" key="4">
    <source>
        <dbReference type="ARBA" id="ARBA00025740"/>
    </source>
</evidence>
<feature type="compositionally biased region" description="Polar residues" evidence="5">
    <location>
        <begin position="299"/>
        <end position="309"/>
    </location>
</feature>
<evidence type="ECO:0000256" key="3">
    <source>
        <dbReference type="ARBA" id="ARBA00022737"/>
    </source>
</evidence>
<dbReference type="OrthoDB" id="1667587at2759"/>
<proteinExistence type="inferred from homology"/>
<evidence type="ECO:0000313" key="6">
    <source>
        <dbReference type="EMBL" id="PSK42515.1"/>
    </source>
</evidence>
<dbReference type="Gene3D" id="2.130.10.10">
    <property type="entry name" value="YVTN repeat-like/Quinoprotein amine dehydrogenase"/>
    <property type="match status" value="2"/>
</dbReference>
<dbReference type="Pfam" id="PF21032">
    <property type="entry name" value="PROPPIN"/>
    <property type="match status" value="1"/>
</dbReference>
<sequence>MDTRPALQLSPEPAVLSVSFNESGSRLICGLDDGVRMFRAHDCIRTLKECPSPGHGVAIAAALDDRYLALVGGGRNPDSSPNKLQFWDNLESHLLNTLDFAEPILGVRLTTLYLAVVLKDRTVYLQYVRNGTTGSTQLGTVLSIHDTTANPYALCCVRGDKSVLPGVTHGQVQIIQLGEKTKKIVRAHTSELRQMDLSADGQVLATASKQGTLIRVFSTTTLSQTHEFRRGVDAAIIYSLSISPLSNLIACTSDKGTLHVFDLRSPSSSEASTAAPQKRTSISRPHSLALRPDFDALSVPSQSSPTRPVSQGGFSGITGGFHAPPPDLAHSPPSSGPSAFAALAKLPGMPRAFSDARSMTSASYTLGADPPNWQGQPLYVMTTLPNGQKGKIKNPNVPLPGAPDGRPVKGVLCWDPEGGERRIWCVGGGADARWEVFELVEGEGGRLRLGKRGYRRYLGRQFPENGT</sequence>
<comment type="subcellular location">
    <subcellularLocation>
        <location evidence="1">Vacuole membrane</location>
        <topology evidence="1">Peripheral membrane protein</topology>
    </subcellularLocation>
</comment>
<dbReference type="GO" id="GO:0005774">
    <property type="term" value="C:vacuolar membrane"/>
    <property type="evidence" value="ECO:0007669"/>
    <property type="project" value="UniProtKB-SubCell"/>
</dbReference>
<dbReference type="SUPFAM" id="SSF50978">
    <property type="entry name" value="WD40 repeat-like"/>
    <property type="match status" value="1"/>
</dbReference>
<comment type="similarity">
    <text evidence="4">Belongs to the WD repeat PROPPIN family.</text>
</comment>
<dbReference type="InterPro" id="IPR048720">
    <property type="entry name" value="PROPPIN"/>
</dbReference>
<organism evidence="6 7">
    <name type="scientific">Elsinoe australis</name>
    <dbReference type="NCBI Taxonomy" id="40998"/>
    <lineage>
        <taxon>Eukaryota</taxon>
        <taxon>Fungi</taxon>
        <taxon>Dikarya</taxon>
        <taxon>Ascomycota</taxon>
        <taxon>Pezizomycotina</taxon>
        <taxon>Dothideomycetes</taxon>
        <taxon>Dothideomycetidae</taxon>
        <taxon>Myriangiales</taxon>
        <taxon>Elsinoaceae</taxon>
        <taxon>Elsinoe</taxon>
    </lineage>
</organism>
<dbReference type="InterPro" id="IPR001680">
    <property type="entry name" value="WD40_rpt"/>
</dbReference>
<evidence type="ECO:0000313" key="7">
    <source>
        <dbReference type="Proteomes" id="UP000243723"/>
    </source>
</evidence>
<dbReference type="InterPro" id="IPR036322">
    <property type="entry name" value="WD40_repeat_dom_sf"/>
</dbReference>
<dbReference type="SMART" id="SM00320">
    <property type="entry name" value="WD40"/>
    <property type="match status" value="3"/>
</dbReference>
<keyword evidence="3" id="KW-0677">Repeat</keyword>
<evidence type="ECO:0000256" key="1">
    <source>
        <dbReference type="ARBA" id="ARBA00004148"/>
    </source>
</evidence>
<dbReference type="EMBL" id="NHZQ01000335">
    <property type="protein sequence ID" value="PSK42515.1"/>
    <property type="molecule type" value="Genomic_DNA"/>
</dbReference>
<dbReference type="AlphaFoldDB" id="A0A2P7Z2R8"/>
<keyword evidence="2" id="KW-0853">WD repeat</keyword>
<reference evidence="6 7" key="1">
    <citation type="submission" date="2017-05" db="EMBL/GenBank/DDBJ databases">
        <title>Draft genome sequence of Elsinoe australis.</title>
        <authorList>
            <person name="Cheng Q."/>
        </authorList>
    </citation>
    <scope>NUCLEOTIDE SEQUENCE [LARGE SCALE GENOMIC DNA]</scope>
    <source>
        <strain evidence="6 7">NL1</strain>
    </source>
</reference>
<gene>
    <name evidence="6" type="ORF">B9Z65_4429</name>
</gene>
<keyword evidence="7" id="KW-1185">Reference proteome</keyword>
<evidence type="ECO:0000256" key="2">
    <source>
        <dbReference type="ARBA" id="ARBA00022574"/>
    </source>
</evidence>
<protein>
    <submittedName>
        <fullName evidence="6">Autophagy-related protein 18</fullName>
    </submittedName>
</protein>
<feature type="region of interest" description="Disordered" evidence="5">
    <location>
        <begin position="265"/>
        <end position="336"/>
    </location>
</feature>
<evidence type="ECO:0000256" key="5">
    <source>
        <dbReference type="SAM" id="MobiDB-lite"/>
    </source>
</evidence>
<dbReference type="Proteomes" id="UP000243723">
    <property type="component" value="Unassembled WGS sequence"/>
</dbReference>
<name>A0A2P7Z2R8_9PEZI</name>
<dbReference type="InterPro" id="IPR015943">
    <property type="entry name" value="WD40/YVTN_repeat-like_dom_sf"/>
</dbReference>